<keyword evidence="2" id="KW-1185">Reference proteome</keyword>
<dbReference type="InterPro" id="IPR024524">
    <property type="entry name" value="DUF3800"/>
</dbReference>
<dbReference type="OrthoDB" id="4402049at2"/>
<evidence type="ECO:0000313" key="1">
    <source>
        <dbReference type="EMBL" id="SFS66766.1"/>
    </source>
</evidence>
<name>A0A1I6RQ47_9RHOB</name>
<evidence type="ECO:0000313" key="2">
    <source>
        <dbReference type="Proteomes" id="UP000199239"/>
    </source>
</evidence>
<sequence>MTYVVYLDEFGHIGPYISRIDKRHNDSPVFGLAGFALPIEQVRGFGTWFFQRKQELLSFEIHRAGQHPAVWEKKGASLYTVANVMKYAELRRFTFRLFNQIDKLGGFLFHVGGTKPHTPEDHNPNQLYRIVLREAIKRLNQHCEEDCDPCENFILTLDEHDQRDALITEAAIAMYNSAEPRRCLIEPPFQVESHRYQTMQAADWIAGLVGRFGAVWKAPLEYPENEIFRTYFEDRFNQKSVRSGIRG</sequence>
<protein>
    <recommendedName>
        <fullName evidence="3">DUF3800 domain-containing protein</fullName>
    </recommendedName>
</protein>
<dbReference type="EMBL" id="FPAJ01000002">
    <property type="protein sequence ID" value="SFS66766.1"/>
    <property type="molecule type" value="Genomic_DNA"/>
</dbReference>
<dbReference type="RefSeq" id="WP_093915630.1">
    <property type="nucleotide sequence ID" value="NZ_FPAJ01000002.1"/>
</dbReference>
<dbReference type="Proteomes" id="UP000199239">
    <property type="component" value="Unassembled WGS sequence"/>
</dbReference>
<dbReference type="AlphaFoldDB" id="A0A1I6RQ47"/>
<proteinExistence type="predicted"/>
<reference evidence="2" key="1">
    <citation type="submission" date="2016-10" db="EMBL/GenBank/DDBJ databases">
        <authorList>
            <person name="Varghese N."/>
            <person name="Submissions S."/>
        </authorList>
    </citation>
    <scope>NUCLEOTIDE SEQUENCE [LARGE SCALE GENOMIC DNA]</scope>
    <source>
        <strain evidence="2">DSM 23422</strain>
    </source>
</reference>
<evidence type="ECO:0008006" key="3">
    <source>
        <dbReference type="Google" id="ProtNLM"/>
    </source>
</evidence>
<organism evidence="1 2">
    <name type="scientific">Sulfitobacter marinus</name>
    <dbReference type="NCBI Taxonomy" id="394264"/>
    <lineage>
        <taxon>Bacteria</taxon>
        <taxon>Pseudomonadati</taxon>
        <taxon>Pseudomonadota</taxon>
        <taxon>Alphaproteobacteria</taxon>
        <taxon>Rhodobacterales</taxon>
        <taxon>Roseobacteraceae</taxon>
        <taxon>Sulfitobacter</taxon>
    </lineage>
</organism>
<gene>
    <name evidence="1" type="ORF">SAMN04488040_1392</name>
</gene>
<accession>A0A1I6RQ47</accession>
<dbReference type="Pfam" id="PF12686">
    <property type="entry name" value="DUF3800"/>
    <property type="match status" value="1"/>
</dbReference>